<name>A0A1V9Y2Q7_9ACAR</name>
<evidence type="ECO:0000256" key="2">
    <source>
        <dbReference type="ARBA" id="ARBA00022729"/>
    </source>
</evidence>
<feature type="compositionally biased region" description="Acidic residues" evidence="6">
    <location>
        <begin position="244"/>
        <end position="261"/>
    </location>
</feature>
<feature type="compositionally biased region" description="Low complexity" evidence="6">
    <location>
        <begin position="210"/>
        <end position="243"/>
    </location>
</feature>
<dbReference type="SUPFAM" id="SSF57625">
    <property type="entry name" value="Invertebrate chitin-binding proteins"/>
    <property type="match status" value="2"/>
</dbReference>
<dbReference type="InterPro" id="IPR051940">
    <property type="entry name" value="Chitin_bind-dev_reg"/>
</dbReference>
<reference evidence="9 10" key="1">
    <citation type="journal article" date="2017" name="Gigascience">
        <title>Draft genome of the honey bee ectoparasitic mite, Tropilaelaps mercedesae, is shaped by the parasitic life history.</title>
        <authorList>
            <person name="Dong X."/>
            <person name="Armstrong S.D."/>
            <person name="Xia D."/>
            <person name="Makepeace B.L."/>
            <person name="Darby A.C."/>
            <person name="Kadowaki T."/>
        </authorList>
    </citation>
    <scope>NUCLEOTIDE SEQUENCE [LARGE SCALE GENOMIC DNA]</scope>
    <source>
        <strain evidence="9">Wuxi-XJTLU</strain>
    </source>
</reference>
<keyword evidence="5" id="KW-0325">Glycoprotein</keyword>
<dbReference type="GO" id="GO:0008061">
    <property type="term" value="F:chitin binding"/>
    <property type="evidence" value="ECO:0007669"/>
    <property type="project" value="UniProtKB-KW"/>
</dbReference>
<dbReference type="GO" id="GO:0005576">
    <property type="term" value="C:extracellular region"/>
    <property type="evidence" value="ECO:0007669"/>
    <property type="project" value="InterPro"/>
</dbReference>
<evidence type="ECO:0000259" key="8">
    <source>
        <dbReference type="PROSITE" id="PS50940"/>
    </source>
</evidence>
<organism evidence="9 10">
    <name type="scientific">Tropilaelaps mercedesae</name>
    <dbReference type="NCBI Taxonomy" id="418985"/>
    <lineage>
        <taxon>Eukaryota</taxon>
        <taxon>Metazoa</taxon>
        <taxon>Ecdysozoa</taxon>
        <taxon>Arthropoda</taxon>
        <taxon>Chelicerata</taxon>
        <taxon>Arachnida</taxon>
        <taxon>Acari</taxon>
        <taxon>Parasitiformes</taxon>
        <taxon>Mesostigmata</taxon>
        <taxon>Gamasina</taxon>
        <taxon>Dermanyssoidea</taxon>
        <taxon>Laelapidae</taxon>
        <taxon>Tropilaelaps</taxon>
    </lineage>
</organism>
<evidence type="ECO:0000256" key="5">
    <source>
        <dbReference type="ARBA" id="ARBA00023180"/>
    </source>
</evidence>
<dbReference type="EMBL" id="MNPL01000494">
    <property type="protein sequence ID" value="OQR79973.1"/>
    <property type="molecule type" value="Genomic_DNA"/>
</dbReference>
<evidence type="ECO:0000256" key="6">
    <source>
        <dbReference type="SAM" id="MobiDB-lite"/>
    </source>
</evidence>
<keyword evidence="1" id="KW-0147">Chitin-binding</keyword>
<dbReference type="SMART" id="SM00494">
    <property type="entry name" value="ChtBD2"/>
    <property type="match status" value="2"/>
</dbReference>
<dbReference type="Gene3D" id="2.170.140.10">
    <property type="entry name" value="Chitin binding domain"/>
    <property type="match status" value="2"/>
</dbReference>
<evidence type="ECO:0000313" key="9">
    <source>
        <dbReference type="EMBL" id="OQR79973.1"/>
    </source>
</evidence>
<keyword evidence="10" id="KW-1185">Reference proteome</keyword>
<feature type="domain" description="Chitin-binding type-2" evidence="8">
    <location>
        <begin position="22"/>
        <end position="77"/>
    </location>
</feature>
<dbReference type="PROSITE" id="PS50940">
    <property type="entry name" value="CHIT_BIND_II"/>
    <property type="match status" value="2"/>
</dbReference>
<dbReference type="InterPro" id="IPR002557">
    <property type="entry name" value="Chitin-bd_dom"/>
</dbReference>
<evidence type="ECO:0000256" key="3">
    <source>
        <dbReference type="ARBA" id="ARBA00022737"/>
    </source>
</evidence>
<dbReference type="OrthoDB" id="6407093at2759"/>
<dbReference type="PANTHER" id="PTHR23301">
    <property type="entry name" value="CHITIN BINDING PERITROPHIN-A"/>
    <property type="match status" value="1"/>
</dbReference>
<feature type="signal peptide" evidence="7">
    <location>
        <begin position="1"/>
        <end position="22"/>
    </location>
</feature>
<feature type="region of interest" description="Disordered" evidence="6">
    <location>
        <begin position="176"/>
        <end position="261"/>
    </location>
</feature>
<evidence type="ECO:0000256" key="1">
    <source>
        <dbReference type="ARBA" id="ARBA00022669"/>
    </source>
</evidence>
<evidence type="ECO:0000256" key="4">
    <source>
        <dbReference type="ARBA" id="ARBA00023157"/>
    </source>
</evidence>
<keyword evidence="2 7" id="KW-0732">Signal</keyword>
<dbReference type="Pfam" id="PF01607">
    <property type="entry name" value="CBM_14"/>
    <property type="match status" value="2"/>
</dbReference>
<dbReference type="STRING" id="418985.A0A1V9Y2Q7"/>
<dbReference type="AlphaFoldDB" id="A0A1V9Y2Q7"/>
<dbReference type="Proteomes" id="UP000192247">
    <property type="component" value="Unassembled WGS sequence"/>
</dbReference>
<feature type="chain" id="PRO_5012438639" evidence="7">
    <location>
        <begin position="23"/>
        <end position="261"/>
    </location>
</feature>
<gene>
    <name evidence="9" type="ORF">BIW11_05369</name>
</gene>
<dbReference type="PANTHER" id="PTHR23301:SF110">
    <property type="entry name" value="LD43683P-RELATED"/>
    <property type="match status" value="1"/>
</dbReference>
<protein>
    <submittedName>
        <fullName evidence="9">Putative chitinase 3-like</fullName>
    </submittedName>
</protein>
<feature type="domain" description="Chitin-binding type-2" evidence="8">
    <location>
        <begin position="82"/>
        <end position="153"/>
    </location>
</feature>
<dbReference type="InParanoid" id="A0A1V9Y2Q7"/>
<keyword evidence="4" id="KW-1015">Disulfide bond</keyword>
<accession>A0A1V9Y2Q7</accession>
<evidence type="ECO:0000256" key="7">
    <source>
        <dbReference type="SAM" id="SignalP"/>
    </source>
</evidence>
<dbReference type="InterPro" id="IPR036508">
    <property type="entry name" value="Chitin-bd_dom_sf"/>
</dbReference>
<sequence length="261" mass="29019">MTALRSFSTAFVILLLAGICLTQECKRMPKKKNPNDCGEYYLCLLGQPTQMHCSVGLAYNKQKGICDWADLVEDCDVEKFLEFECPDASAYEAPGTNQAFAHPTDCAKQLVCVQSSFGDYKKVPRLLSCDYPQVFNPEIGKCDYYKEVKGCETYYEELKRKVSPVKAASEIEAGAIPDERVVPRHPTSRPGPETRRTATNRTPVLRRTLTAAPSARPVTAATTTASTSATTTRKPTTGQPTQDNNEDEGDYDYEDEEQQKD</sequence>
<keyword evidence="3" id="KW-0677">Repeat</keyword>
<comment type="caution">
    <text evidence="9">The sequence shown here is derived from an EMBL/GenBank/DDBJ whole genome shotgun (WGS) entry which is preliminary data.</text>
</comment>
<proteinExistence type="predicted"/>
<evidence type="ECO:0000313" key="10">
    <source>
        <dbReference type="Proteomes" id="UP000192247"/>
    </source>
</evidence>